<evidence type="ECO:0000313" key="1">
    <source>
        <dbReference type="EMBL" id="MQM13286.1"/>
    </source>
</evidence>
<name>A0A843WYR2_COLES</name>
<sequence length="85" mass="9552">MVGLDELALVVLQYPLRYPSSHSFMLIRETGPKQGVGEPAAINAWIDTYTFKERLSESSILFVRLITPPLTCIYTKVLHTINADT</sequence>
<dbReference type="AlphaFoldDB" id="A0A843WYR2"/>
<proteinExistence type="predicted"/>
<gene>
    <name evidence="1" type="ORF">Taro_046211</name>
</gene>
<reference evidence="1" key="1">
    <citation type="submission" date="2017-07" db="EMBL/GenBank/DDBJ databases">
        <title>Taro Niue Genome Assembly and Annotation.</title>
        <authorList>
            <person name="Atibalentja N."/>
            <person name="Keating K."/>
            <person name="Fields C.J."/>
        </authorList>
    </citation>
    <scope>NUCLEOTIDE SEQUENCE</scope>
    <source>
        <strain evidence="1">Niue_2</strain>
        <tissue evidence="1">Leaf</tissue>
    </source>
</reference>
<organism evidence="1 2">
    <name type="scientific">Colocasia esculenta</name>
    <name type="common">Wild taro</name>
    <name type="synonym">Arum esculentum</name>
    <dbReference type="NCBI Taxonomy" id="4460"/>
    <lineage>
        <taxon>Eukaryota</taxon>
        <taxon>Viridiplantae</taxon>
        <taxon>Streptophyta</taxon>
        <taxon>Embryophyta</taxon>
        <taxon>Tracheophyta</taxon>
        <taxon>Spermatophyta</taxon>
        <taxon>Magnoliopsida</taxon>
        <taxon>Liliopsida</taxon>
        <taxon>Araceae</taxon>
        <taxon>Aroideae</taxon>
        <taxon>Colocasieae</taxon>
        <taxon>Colocasia</taxon>
    </lineage>
</organism>
<comment type="caution">
    <text evidence="1">The sequence shown here is derived from an EMBL/GenBank/DDBJ whole genome shotgun (WGS) entry which is preliminary data.</text>
</comment>
<keyword evidence="2" id="KW-1185">Reference proteome</keyword>
<protein>
    <submittedName>
        <fullName evidence="1">Uncharacterized protein</fullName>
    </submittedName>
</protein>
<dbReference type="EMBL" id="NMUH01005634">
    <property type="protein sequence ID" value="MQM13286.1"/>
    <property type="molecule type" value="Genomic_DNA"/>
</dbReference>
<dbReference type="Proteomes" id="UP000652761">
    <property type="component" value="Unassembled WGS sequence"/>
</dbReference>
<accession>A0A843WYR2</accession>
<evidence type="ECO:0000313" key="2">
    <source>
        <dbReference type="Proteomes" id="UP000652761"/>
    </source>
</evidence>